<dbReference type="AlphaFoldDB" id="W7JV41"/>
<organism evidence="1 2">
    <name type="scientific">Plasmodium falciparum (isolate NF54)</name>
    <dbReference type="NCBI Taxonomy" id="5843"/>
    <lineage>
        <taxon>Eukaryota</taxon>
        <taxon>Sar</taxon>
        <taxon>Alveolata</taxon>
        <taxon>Apicomplexa</taxon>
        <taxon>Aconoidasida</taxon>
        <taxon>Haemosporida</taxon>
        <taxon>Plasmodiidae</taxon>
        <taxon>Plasmodium</taxon>
        <taxon>Plasmodium (Laverania)</taxon>
    </lineage>
</organism>
<keyword evidence="2" id="KW-1185">Reference proteome</keyword>
<gene>
    <name evidence="1" type="ORF">PFNF54_02682</name>
</gene>
<dbReference type="Proteomes" id="UP000030673">
    <property type="component" value="Unassembled WGS sequence"/>
</dbReference>
<evidence type="ECO:0000313" key="2">
    <source>
        <dbReference type="Proteomes" id="UP000030673"/>
    </source>
</evidence>
<name>W7JV41_PLAFO</name>
<protein>
    <submittedName>
        <fullName evidence="1">Uncharacterized protein</fullName>
    </submittedName>
</protein>
<dbReference type="EMBL" id="KE123810">
    <property type="protein sequence ID" value="EWC88521.1"/>
    <property type="molecule type" value="Genomic_DNA"/>
</dbReference>
<sequence length="98" mass="11292">MKFTQNINVVGSMCYHFLCIVDHGLCDETLEIGVPYFVDVKYHFDQQILTMNVINELYDKIWIENFVMTCSKVIDVLVENQGQNLDDQKIVIIGISST</sequence>
<proteinExistence type="predicted"/>
<reference evidence="1 2" key="1">
    <citation type="submission" date="2013-02" db="EMBL/GenBank/DDBJ databases">
        <title>The Genome Sequence of Plasmodium falciparum NF54.</title>
        <authorList>
            <consortium name="The Broad Institute Genome Sequencing Platform"/>
            <consortium name="The Broad Institute Genome Sequencing Center for Infectious Disease"/>
            <person name="Neafsey D."/>
            <person name="Cheeseman I."/>
            <person name="Volkman S."/>
            <person name="Adams J."/>
            <person name="Walker B."/>
            <person name="Young S.K."/>
            <person name="Zeng Q."/>
            <person name="Gargeya S."/>
            <person name="Fitzgerald M."/>
            <person name="Haas B."/>
            <person name="Abouelleil A."/>
            <person name="Alvarado L."/>
            <person name="Arachchi H.M."/>
            <person name="Berlin A.M."/>
            <person name="Chapman S.B."/>
            <person name="Dewar J."/>
            <person name="Goldberg J."/>
            <person name="Griggs A."/>
            <person name="Gujja S."/>
            <person name="Hansen M."/>
            <person name="Howarth C."/>
            <person name="Imamovic A."/>
            <person name="Larimer J."/>
            <person name="McCowan C."/>
            <person name="Murphy C."/>
            <person name="Neiman D."/>
            <person name="Pearson M."/>
            <person name="Priest M."/>
            <person name="Roberts A."/>
            <person name="Saif S."/>
            <person name="Shea T."/>
            <person name="Sisk P."/>
            <person name="Sykes S."/>
            <person name="Wortman J."/>
            <person name="Nusbaum C."/>
            <person name="Birren B."/>
        </authorList>
    </citation>
    <scope>NUCLEOTIDE SEQUENCE [LARGE SCALE GENOMIC DNA]</scope>
    <source>
        <strain evidence="1 2">NF54</strain>
    </source>
</reference>
<evidence type="ECO:0000313" key="1">
    <source>
        <dbReference type="EMBL" id="EWC88521.1"/>
    </source>
</evidence>
<accession>W7JV41</accession>